<dbReference type="OrthoDB" id="1434826at2"/>
<evidence type="ECO:0000313" key="2">
    <source>
        <dbReference type="EMBL" id="TCD05943.1"/>
    </source>
</evidence>
<feature type="domain" description="F5/8 type C" evidence="1">
    <location>
        <begin position="1"/>
        <end position="85"/>
    </location>
</feature>
<dbReference type="Pfam" id="PF00754">
    <property type="entry name" value="F5_F8_type_C"/>
    <property type="match status" value="1"/>
</dbReference>
<keyword evidence="3" id="KW-1185">Reference proteome</keyword>
<accession>A0A4R0NZF8</accession>
<proteinExistence type="predicted"/>
<organism evidence="2 3">
    <name type="scientific">Pedobacter frigidisoli</name>
    <dbReference type="NCBI Taxonomy" id="2530455"/>
    <lineage>
        <taxon>Bacteria</taxon>
        <taxon>Pseudomonadati</taxon>
        <taxon>Bacteroidota</taxon>
        <taxon>Sphingobacteriia</taxon>
        <taxon>Sphingobacteriales</taxon>
        <taxon>Sphingobacteriaceae</taxon>
        <taxon>Pedobacter</taxon>
    </lineage>
</organism>
<dbReference type="PROSITE" id="PS50022">
    <property type="entry name" value="FA58C_3"/>
    <property type="match status" value="1"/>
</dbReference>
<dbReference type="InterPro" id="IPR008979">
    <property type="entry name" value="Galactose-bd-like_sf"/>
</dbReference>
<reference evidence="2 3" key="1">
    <citation type="submission" date="2019-02" db="EMBL/GenBank/DDBJ databases">
        <title>Pedobacter sp. RP-3-11 sp. nov., isolated from Arctic soil.</title>
        <authorList>
            <person name="Dahal R.H."/>
        </authorList>
    </citation>
    <scope>NUCLEOTIDE SEQUENCE [LARGE SCALE GENOMIC DNA]</scope>
    <source>
        <strain evidence="2 3">RP-3-11</strain>
    </source>
</reference>
<protein>
    <submittedName>
        <fullName evidence="2">Discoidin domain-containing protein</fullName>
    </submittedName>
</protein>
<dbReference type="AlphaFoldDB" id="A0A4R0NZF8"/>
<dbReference type="EMBL" id="SJSN01000012">
    <property type="protein sequence ID" value="TCD05943.1"/>
    <property type="molecule type" value="Genomic_DNA"/>
</dbReference>
<evidence type="ECO:0000259" key="1">
    <source>
        <dbReference type="PROSITE" id="PS50022"/>
    </source>
</evidence>
<dbReference type="Gene3D" id="2.60.120.260">
    <property type="entry name" value="Galactose-binding domain-like"/>
    <property type="match status" value="1"/>
</dbReference>
<dbReference type="SUPFAM" id="SSF49785">
    <property type="entry name" value="Galactose-binding domain-like"/>
    <property type="match status" value="1"/>
</dbReference>
<dbReference type="InterPro" id="IPR000421">
    <property type="entry name" value="FA58C"/>
</dbReference>
<dbReference type="RefSeq" id="WP_131560613.1">
    <property type="nucleotide sequence ID" value="NZ_SJSN01000012.1"/>
</dbReference>
<comment type="caution">
    <text evidence="2">The sequence shown here is derived from an EMBL/GenBank/DDBJ whole genome shotgun (WGS) entry which is preliminary data.</text>
</comment>
<evidence type="ECO:0000313" key="3">
    <source>
        <dbReference type="Proteomes" id="UP000291485"/>
    </source>
</evidence>
<sequence>MHSQWQGTSAPPPQFLTVDMGEVKAFHGMPILPRQGDQSGKPNEVNVQISQDNKTWVDAGNADFQNNKNPQHVFFESGFKACPIY</sequence>
<name>A0A4R0NZF8_9SPHI</name>
<dbReference type="Proteomes" id="UP000291485">
    <property type="component" value="Unassembled WGS sequence"/>
</dbReference>
<gene>
    <name evidence="2" type="ORF">EZ449_15815</name>
</gene>